<name>A0AAW1QCY4_9CHLO</name>
<dbReference type="PANTHER" id="PTHR43689">
    <property type="entry name" value="HYDROLASE"/>
    <property type="match status" value="1"/>
</dbReference>
<evidence type="ECO:0000313" key="3">
    <source>
        <dbReference type="Proteomes" id="UP001438707"/>
    </source>
</evidence>
<dbReference type="AlphaFoldDB" id="A0AAW1QCY4"/>
<feature type="domain" description="AB hydrolase-1" evidence="1">
    <location>
        <begin position="90"/>
        <end position="335"/>
    </location>
</feature>
<accession>A0AAW1QCY4</accession>
<dbReference type="InterPro" id="IPR000073">
    <property type="entry name" value="AB_hydrolase_1"/>
</dbReference>
<dbReference type="EMBL" id="JALJOS010000051">
    <property type="protein sequence ID" value="KAK9819049.1"/>
    <property type="molecule type" value="Genomic_DNA"/>
</dbReference>
<reference evidence="2 3" key="1">
    <citation type="journal article" date="2024" name="Nat. Commun.">
        <title>Phylogenomics reveals the evolutionary origins of lichenization in chlorophyte algae.</title>
        <authorList>
            <person name="Puginier C."/>
            <person name="Libourel C."/>
            <person name="Otte J."/>
            <person name="Skaloud P."/>
            <person name="Haon M."/>
            <person name="Grisel S."/>
            <person name="Petersen M."/>
            <person name="Berrin J.G."/>
            <person name="Delaux P.M."/>
            <person name="Dal Grande F."/>
            <person name="Keller J."/>
        </authorList>
    </citation>
    <scope>NUCLEOTIDE SEQUENCE [LARGE SCALE GENOMIC DNA]</scope>
    <source>
        <strain evidence="2 3">SAG 2145</strain>
    </source>
</reference>
<protein>
    <recommendedName>
        <fullName evidence="1">AB hydrolase-1 domain-containing protein</fullName>
    </recommendedName>
</protein>
<keyword evidence="3" id="KW-1185">Reference proteome</keyword>
<evidence type="ECO:0000259" key="1">
    <source>
        <dbReference type="Pfam" id="PF12697"/>
    </source>
</evidence>
<dbReference type="Gene3D" id="3.40.50.1820">
    <property type="entry name" value="alpha/beta hydrolase"/>
    <property type="match status" value="1"/>
</dbReference>
<dbReference type="Proteomes" id="UP001438707">
    <property type="component" value="Unassembled WGS sequence"/>
</dbReference>
<dbReference type="Pfam" id="PF12697">
    <property type="entry name" value="Abhydrolase_6"/>
    <property type="match status" value="1"/>
</dbReference>
<proteinExistence type="predicted"/>
<evidence type="ECO:0000313" key="2">
    <source>
        <dbReference type="EMBL" id="KAK9819049.1"/>
    </source>
</evidence>
<dbReference type="InterPro" id="IPR029058">
    <property type="entry name" value="AB_hydrolase_fold"/>
</dbReference>
<sequence>MARTPTSSRTSSRAEVTADLLRALTTQFRRDTVPALQELIQPVLDGPPTPLTDTVAPQQLADADSRFLEVDGVMLHYKERGTTRADAPVVVLLHGFNGSVFNWRTSLDPLAAATKEGVRGSPYTNEGAARLTLGLLDQLQARGPIILVGHSAGALVAMETFKRRPEAIAGFVFVAPALPNNEASDNWVWRASFTQQVRRLWTRALLQTDGPGLQYVRRQLLERREEVRQGKLGIYHESEATQDIIEGYTRPMKANDWDWGSLLSFRTFGWPSSMPYHTMTQPVLFIQGRQDEPLRSGALKVAGLLRRRDQGSTDWSEFEDCGHVPMDEYPAKFNETIIPFIAQTVSQLTKRPQLDNLASDDPVSPLLVFPASETTPVKQL</sequence>
<comment type="caution">
    <text evidence="2">The sequence shown here is derived from an EMBL/GenBank/DDBJ whole genome shotgun (WGS) entry which is preliminary data.</text>
</comment>
<dbReference type="PANTHER" id="PTHR43689:SF56">
    <property type="entry name" value="AB HYDROLASE-1 DOMAIN-CONTAINING PROTEIN"/>
    <property type="match status" value="1"/>
</dbReference>
<gene>
    <name evidence="2" type="ORF">WJX74_010807</name>
</gene>
<organism evidence="2 3">
    <name type="scientific">Apatococcus lobatus</name>
    <dbReference type="NCBI Taxonomy" id="904363"/>
    <lineage>
        <taxon>Eukaryota</taxon>
        <taxon>Viridiplantae</taxon>
        <taxon>Chlorophyta</taxon>
        <taxon>core chlorophytes</taxon>
        <taxon>Trebouxiophyceae</taxon>
        <taxon>Chlorellales</taxon>
        <taxon>Chlorellaceae</taxon>
        <taxon>Apatococcus</taxon>
    </lineage>
</organism>
<dbReference type="SUPFAM" id="SSF53474">
    <property type="entry name" value="alpha/beta-Hydrolases"/>
    <property type="match status" value="1"/>
</dbReference>